<keyword evidence="2" id="KW-0813">Transport</keyword>
<accession>E6PNS4</accession>
<gene>
    <name evidence="7" type="ORF">CARN2_1435</name>
</gene>
<evidence type="ECO:0000256" key="6">
    <source>
        <dbReference type="ARBA" id="ARBA00023237"/>
    </source>
</evidence>
<keyword evidence="4" id="KW-0812">Transmembrane</keyword>
<dbReference type="GO" id="GO:0015288">
    <property type="term" value="F:porin activity"/>
    <property type="evidence" value="ECO:0007669"/>
    <property type="project" value="TreeGrafter"/>
</dbReference>
<dbReference type="InterPro" id="IPR051906">
    <property type="entry name" value="TolC-like"/>
</dbReference>
<keyword evidence="5" id="KW-0472">Membrane</keyword>
<evidence type="ECO:0000256" key="2">
    <source>
        <dbReference type="ARBA" id="ARBA00022448"/>
    </source>
</evidence>
<evidence type="ECO:0000256" key="5">
    <source>
        <dbReference type="ARBA" id="ARBA00023136"/>
    </source>
</evidence>
<protein>
    <submittedName>
        <fullName evidence="7">Putative Integral outer membrane protein TolC,efflux pump component</fullName>
    </submittedName>
</protein>
<dbReference type="Pfam" id="PF02321">
    <property type="entry name" value="OEP"/>
    <property type="match status" value="2"/>
</dbReference>
<dbReference type="InterPro" id="IPR003423">
    <property type="entry name" value="OMP_efflux"/>
</dbReference>
<sequence length="483" mass="51405">MRRIGVGVVLLVAAWPVWADALTLDFRQAIDMALRQNPDLLSAQAQIAQAQAGVSQAEGARLPKITATVGATRTNDALNAFGMKLSQRQATFNDFGANQFTGPESLGVAPNNLNDPGWVNNFSTRLEAQLPLYTGGKLQGYRQQARAMLLAAQSGDVAARQQIIARALQAYDGVYTARAFQGVAAKALEAAQSQVKTVDSLLKQGVVIKSDLLSAQVRLEDVKLQQEQAGDMEAQAMDALHVALGLPLTEKIELGPEVQVSLPAGSPDSWIGQALENNPQIQALRQQIQAASGKVEVARSELYPQVGALARVDTADPSVGFSAHSYTIGAQLTWNVFDGGVARQGVDQAVAQRMEMQAKLQSAENQLGMQIQDSYRKALNAQNQLKTRALAVQQSEEAARIVSKRYANGVGTLVEVQGAQAQLDKARADLVLARNQINMQRAALRLALGQLTLDGLQPVVASTTASVAASAMQAQPASTSAQP</sequence>
<keyword evidence="3" id="KW-1134">Transmembrane beta strand</keyword>
<dbReference type="AlphaFoldDB" id="E6PNS4"/>
<dbReference type="GO" id="GO:1990281">
    <property type="term" value="C:efflux pump complex"/>
    <property type="evidence" value="ECO:0007669"/>
    <property type="project" value="TreeGrafter"/>
</dbReference>
<dbReference type="PANTHER" id="PTHR30026">
    <property type="entry name" value="OUTER MEMBRANE PROTEIN TOLC"/>
    <property type="match status" value="1"/>
</dbReference>
<dbReference type="EMBL" id="CABM01000027">
    <property type="protein sequence ID" value="CBH96576.1"/>
    <property type="molecule type" value="Genomic_DNA"/>
</dbReference>
<evidence type="ECO:0000256" key="3">
    <source>
        <dbReference type="ARBA" id="ARBA00022452"/>
    </source>
</evidence>
<dbReference type="PANTHER" id="PTHR30026:SF20">
    <property type="entry name" value="OUTER MEMBRANE PROTEIN TOLC"/>
    <property type="match status" value="1"/>
</dbReference>
<reference evidence="7" key="1">
    <citation type="submission" date="2009-10" db="EMBL/GenBank/DDBJ databases">
        <title>Diversity of trophic interactions inside an arsenic-rich microbial ecosystem.</title>
        <authorList>
            <person name="Bertin P.N."/>
            <person name="Heinrich-Salmeron A."/>
            <person name="Pelletier E."/>
            <person name="Goulhen-Chollet F."/>
            <person name="Arsene-Ploetze F."/>
            <person name="Gallien S."/>
            <person name="Calteau A."/>
            <person name="Vallenet D."/>
            <person name="Casiot C."/>
            <person name="Chane-Woon-Ming B."/>
            <person name="Giloteaux L."/>
            <person name="Barakat M."/>
            <person name="Bonnefoy V."/>
            <person name="Bruneel O."/>
            <person name="Chandler M."/>
            <person name="Cleiss J."/>
            <person name="Duran R."/>
            <person name="Elbaz-Poulichet F."/>
            <person name="Fonknechten N."/>
            <person name="Lauga B."/>
            <person name="Mornico D."/>
            <person name="Ortet P."/>
            <person name="Schaeffer C."/>
            <person name="Siguier P."/>
            <person name="Alexander Thil Smith A."/>
            <person name="Van Dorsselaer A."/>
            <person name="Weissenbach J."/>
            <person name="Medigue C."/>
            <person name="Le Paslier D."/>
        </authorList>
    </citation>
    <scope>NUCLEOTIDE SEQUENCE</scope>
</reference>
<organism evidence="7">
    <name type="scientific">mine drainage metagenome</name>
    <dbReference type="NCBI Taxonomy" id="410659"/>
    <lineage>
        <taxon>unclassified sequences</taxon>
        <taxon>metagenomes</taxon>
        <taxon>ecological metagenomes</taxon>
    </lineage>
</organism>
<keyword evidence="6" id="KW-0998">Cell outer membrane</keyword>
<comment type="subcellular location">
    <subcellularLocation>
        <location evidence="1">Cell outer membrane</location>
    </subcellularLocation>
</comment>
<dbReference type="GO" id="GO:0009279">
    <property type="term" value="C:cell outer membrane"/>
    <property type="evidence" value="ECO:0007669"/>
    <property type="project" value="UniProtKB-SubCell"/>
</dbReference>
<comment type="caution">
    <text evidence="7">The sequence shown here is derived from an EMBL/GenBank/DDBJ whole genome shotgun (WGS) entry which is preliminary data.</text>
</comment>
<proteinExistence type="predicted"/>
<dbReference type="GO" id="GO:0015562">
    <property type="term" value="F:efflux transmembrane transporter activity"/>
    <property type="evidence" value="ECO:0007669"/>
    <property type="project" value="InterPro"/>
</dbReference>
<evidence type="ECO:0000256" key="1">
    <source>
        <dbReference type="ARBA" id="ARBA00004442"/>
    </source>
</evidence>
<dbReference type="SUPFAM" id="SSF56954">
    <property type="entry name" value="Outer membrane efflux proteins (OEP)"/>
    <property type="match status" value="1"/>
</dbReference>
<evidence type="ECO:0000256" key="4">
    <source>
        <dbReference type="ARBA" id="ARBA00022692"/>
    </source>
</evidence>
<name>E6PNS4_9ZZZZ</name>
<evidence type="ECO:0000313" key="7">
    <source>
        <dbReference type="EMBL" id="CBH96576.1"/>
    </source>
</evidence>
<dbReference type="Gene3D" id="1.20.1600.10">
    <property type="entry name" value="Outer membrane efflux proteins (OEP)"/>
    <property type="match status" value="1"/>
</dbReference>